<evidence type="ECO:0000259" key="3">
    <source>
        <dbReference type="Pfam" id="PF23070"/>
    </source>
</evidence>
<dbReference type="Pfam" id="PF23069">
    <property type="entry name" value="DUF7042"/>
    <property type="match status" value="1"/>
</dbReference>
<feature type="transmembrane region" description="Helical" evidence="1">
    <location>
        <begin position="568"/>
        <end position="586"/>
    </location>
</feature>
<name>A0A3P7FCD9_WUCBA</name>
<evidence type="ECO:0000313" key="4">
    <source>
        <dbReference type="EMBL" id="VDM08252.1"/>
    </source>
</evidence>
<evidence type="ECO:0000256" key="1">
    <source>
        <dbReference type="SAM" id="Phobius"/>
    </source>
</evidence>
<dbReference type="OrthoDB" id="9979716at2759"/>
<dbReference type="PANTHER" id="PTHR22255">
    <property type="entry name" value="LP06548P"/>
    <property type="match status" value="1"/>
</dbReference>
<dbReference type="Proteomes" id="UP000270924">
    <property type="component" value="Unassembled WGS sequence"/>
</dbReference>
<keyword evidence="5" id="KW-1185">Reference proteome</keyword>
<feature type="transmembrane region" description="Helical" evidence="1">
    <location>
        <begin position="137"/>
        <end position="155"/>
    </location>
</feature>
<keyword evidence="1" id="KW-0812">Transmembrane</keyword>
<dbReference type="AlphaFoldDB" id="A0A3P7FCD9"/>
<keyword evidence="1" id="KW-1133">Transmembrane helix</keyword>
<organism evidence="4 5">
    <name type="scientific">Wuchereria bancrofti</name>
    <dbReference type="NCBI Taxonomy" id="6293"/>
    <lineage>
        <taxon>Eukaryota</taxon>
        <taxon>Metazoa</taxon>
        <taxon>Ecdysozoa</taxon>
        <taxon>Nematoda</taxon>
        <taxon>Chromadorea</taxon>
        <taxon>Rhabditida</taxon>
        <taxon>Spirurina</taxon>
        <taxon>Spiruromorpha</taxon>
        <taxon>Filarioidea</taxon>
        <taxon>Onchocercidae</taxon>
        <taxon>Wuchereria</taxon>
    </lineage>
</organism>
<sequence length="587" mass="68371">MTTEEAFLYFHICFKLFSFNPIVELSAIFTDNDNKLSRIIIDMITRLHVLLREREREREDKKRADNILDGCRLKWNASYHMSGRRALLQLNETWMDTLGYCIVSSSNHYNYIFRLELFFFIPLKIFIIDWNKISTGMMIFAIVVLQFSMSILIFYSECIKQYESSSDNIDNICRFAFRGDTPMKTLFRNDAKSEQCPFEPPFNFTYTIQDGSCTSRISSVNVCPEYGKYRFRYEACPELPSHEKDELECIAHWNSFGIEFFAVRITNSSITGPNIIFRCLIHQKTTFGGRMGISADSSCNELTDLTNAGTRIEYQQGPFFKSHCHFPTFLRRSYNSSSKHKWISMTTGSVNDFYSDKWIEVINGMNYTISQCLQIQNIGNVYKMIVHKNTQQCTNIYQCIEMKRRHKNIIEITYDKVMRKMPISCKFIKEYSIDTMALVDAKIVRCPLNRQHFIQSCTNSVAQFGCTYDHELIMNLNCSNTSFEKFFCIGHWQENGMQYIVSRRSIDHSELLCHIYSSNANGIIHIVTYRHSSCHAESLQQSQPYHNFTLTKYDSCFPLNGISTKNEIGSSLAAIFILLSFAVIYVF</sequence>
<proteinExistence type="predicted"/>
<evidence type="ECO:0000313" key="5">
    <source>
        <dbReference type="Proteomes" id="UP000270924"/>
    </source>
</evidence>
<evidence type="ECO:0000259" key="2">
    <source>
        <dbReference type="Pfam" id="PF23069"/>
    </source>
</evidence>
<dbReference type="EMBL" id="UYWW01000360">
    <property type="protein sequence ID" value="VDM08252.1"/>
    <property type="molecule type" value="Genomic_DNA"/>
</dbReference>
<dbReference type="InParanoid" id="A0A3P7FCD9"/>
<keyword evidence="1" id="KW-0472">Membrane</keyword>
<gene>
    <name evidence="4" type="ORF">WBA_LOCUS1638</name>
</gene>
<dbReference type="InterPro" id="IPR055471">
    <property type="entry name" value="DUF7043"/>
</dbReference>
<feature type="domain" description="DUF7042" evidence="2">
    <location>
        <begin position="193"/>
        <end position="314"/>
    </location>
</feature>
<dbReference type="InterPro" id="IPR055470">
    <property type="entry name" value="DUF7042"/>
</dbReference>
<dbReference type="Pfam" id="PF23070">
    <property type="entry name" value="DUF7043"/>
    <property type="match status" value="1"/>
</dbReference>
<dbReference type="PANTHER" id="PTHR22255:SF9">
    <property type="entry name" value="LP06548P"/>
    <property type="match status" value="1"/>
</dbReference>
<dbReference type="FunCoup" id="A0A3P7FCD9">
    <property type="interactions" value="3"/>
</dbReference>
<accession>A0A3P7FCD9</accession>
<protein>
    <submittedName>
        <fullName evidence="4">Uncharacterized protein</fullName>
    </submittedName>
</protein>
<reference evidence="4 5" key="1">
    <citation type="submission" date="2018-11" db="EMBL/GenBank/DDBJ databases">
        <authorList>
            <consortium name="Pathogen Informatics"/>
        </authorList>
    </citation>
    <scope>NUCLEOTIDE SEQUENCE [LARGE SCALE GENOMIC DNA]</scope>
</reference>
<dbReference type="OMA" id="MECIGSW"/>
<feature type="domain" description="DUF7043" evidence="3">
    <location>
        <begin position="322"/>
        <end position="420"/>
    </location>
</feature>